<keyword evidence="9" id="KW-0862">Zinc</keyword>
<dbReference type="EMBL" id="JAVTTP010000001">
    <property type="protein sequence ID" value="MDT7830369.1"/>
    <property type="molecule type" value="Genomic_DNA"/>
</dbReference>
<dbReference type="PANTHER" id="PTHR43152">
    <property type="entry name" value="UVRABC SYSTEM PROTEIN A"/>
    <property type="match status" value="1"/>
</dbReference>
<dbReference type="InterPro" id="IPR013815">
    <property type="entry name" value="ATP_grasp_subdomain_1"/>
</dbReference>
<protein>
    <recommendedName>
        <fullName evidence="15">UvrABC system protein A</fullName>
    </recommendedName>
    <alternativeName>
        <fullName evidence="16">Excinuclease ABC subunit A</fullName>
    </alternativeName>
</protein>
<evidence type="ECO:0000256" key="5">
    <source>
        <dbReference type="ARBA" id="ARBA00022741"/>
    </source>
</evidence>
<dbReference type="Gene3D" id="1.10.8.280">
    <property type="entry name" value="ABC transporter ATPase domain-like"/>
    <property type="match status" value="1"/>
</dbReference>
<evidence type="ECO:0000256" key="9">
    <source>
        <dbReference type="ARBA" id="ARBA00022833"/>
    </source>
</evidence>
<evidence type="ECO:0000256" key="6">
    <source>
        <dbReference type="ARBA" id="ARBA00022763"/>
    </source>
</evidence>
<keyword evidence="3" id="KW-0479">Metal-binding</keyword>
<comment type="subcellular location">
    <subcellularLocation>
        <location evidence="1">Cytoplasm</location>
    </subcellularLocation>
</comment>
<accession>A0ABU3L9F2</accession>
<evidence type="ECO:0000256" key="16">
    <source>
        <dbReference type="ARBA" id="ARBA00042156"/>
    </source>
</evidence>
<evidence type="ECO:0000256" key="2">
    <source>
        <dbReference type="ARBA" id="ARBA00022490"/>
    </source>
</evidence>
<evidence type="ECO:0000256" key="3">
    <source>
        <dbReference type="ARBA" id="ARBA00022723"/>
    </source>
</evidence>
<keyword evidence="2" id="KW-0963">Cytoplasm</keyword>
<comment type="caution">
    <text evidence="18">The sequence shown here is derived from an EMBL/GenBank/DDBJ whole genome shotgun (WGS) entry which is preliminary data.</text>
</comment>
<comment type="similarity">
    <text evidence="14">Belongs to the ABC transporter superfamily. UvrA family.</text>
</comment>
<dbReference type="Gene3D" id="1.20.1580.10">
    <property type="entry name" value="ABC transporter ATPase like domain"/>
    <property type="match status" value="2"/>
</dbReference>
<dbReference type="PANTHER" id="PTHR43152:SF3">
    <property type="entry name" value="UVRABC SYSTEM PROTEIN A"/>
    <property type="match status" value="1"/>
</dbReference>
<dbReference type="InterPro" id="IPR041102">
    <property type="entry name" value="UvrA_inter"/>
</dbReference>
<gene>
    <name evidence="18" type="primary">uvrA</name>
    <name evidence="18" type="ORF">RQM65_16995</name>
</gene>
<keyword evidence="8" id="KW-0863">Zinc-finger</keyword>
<dbReference type="InterPro" id="IPR017871">
    <property type="entry name" value="ABC_transporter-like_CS"/>
</dbReference>
<dbReference type="CDD" id="cd03271">
    <property type="entry name" value="ABC_UvrA_II"/>
    <property type="match status" value="1"/>
</dbReference>
<evidence type="ECO:0000256" key="15">
    <source>
        <dbReference type="ARBA" id="ARBA00039316"/>
    </source>
</evidence>
<dbReference type="NCBIfam" id="NF001503">
    <property type="entry name" value="PRK00349.1"/>
    <property type="match status" value="1"/>
</dbReference>
<dbReference type="PROSITE" id="PS50893">
    <property type="entry name" value="ABC_TRANSPORTER_2"/>
    <property type="match status" value="1"/>
</dbReference>
<dbReference type="InterPro" id="IPR027417">
    <property type="entry name" value="P-loop_NTPase"/>
</dbReference>
<dbReference type="PROSITE" id="PS00211">
    <property type="entry name" value="ABC_TRANSPORTER_1"/>
    <property type="match status" value="2"/>
</dbReference>
<evidence type="ECO:0000256" key="7">
    <source>
        <dbReference type="ARBA" id="ARBA00022769"/>
    </source>
</evidence>
<keyword evidence="18" id="KW-0378">Hydrolase</keyword>
<dbReference type="SUPFAM" id="SSF52540">
    <property type="entry name" value="P-loop containing nucleoside triphosphate hydrolases"/>
    <property type="match status" value="2"/>
</dbReference>
<evidence type="ECO:0000313" key="18">
    <source>
        <dbReference type="EMBL" id="MDT7830369.1"/>
    </source>
</evidence>
<dbReference type="RefSeq" id="WP_314016614.1">
    <property type="nucleotide sequence ID" value="NZ_JAVTTP010000001.1"/>
</dbReference>
<keyword evidence="19" id="KW-1185">Reference proteome</keyword>
<dbReference type="Pfam" id="PF17755">
    <property type="entry name" value="UvrA_DNA-bind"/>
    <property type="match status" value="1"/>
</dbReference>
<evidence type="ECO:0000256" key="1">
    <source>
        <dbReference type="ARBA" id="ARBA00004496"/>
    </source>
</evidence>
<evidence type="ECO:0000256" key="14">
    <source>
        <dbReference type="ARBA" id="ARBA00038000"/>
    </source>
</evidence>
<dbReference type="Gene3D" id="3.30.1490.20">
    <property type="entry name" value="ATP-grasp fold, A domain"/>
    <property type="match status" value="1"/>
</dbReference>
<evidence type="ECO:0000313" key="19">
    <source>
        <dbReference type="Proteomes" id="UP001250656"/>
    </source>
</evidence>
<name>A0ABU3L9F2_9FLAO</name>
<reference evidence="18 19" key="1">
    <citation type="submission" date="2023-09" db="EMBL/GenBank/DDBJ databases">
        <title>Novel taxa isolated from Blanes Bay.</title>
        <authorList>
            <person name="Rey-Velasco X."/>
            <person name="Lucena T."/>
        </authorList>
    </citation>
    <scope>NUCLEOTIDE SEQUENCE [LARGE SCALE GENOMIC DNA]</scope>
    <source>
        <strain evidence="18 19">S334</strain>
    </source>
</reference>
<sequence length="958" mass="106863">MIEYEENIEVQGARVHNLKNIDVTIPREKLVVITGLSGSGKSSLAFDTIYAEGQRRYIETFSAYARQFLGGLERPDVDKIDGLSPVIAIEQKTTSKSPRSTVGTITEIYDFLRLLFARAGLAYSYKTGEKMVSYSDEQIKQLIIADYDGKKINILAPVIRSRKGHYRELFQQIGKQGYVKVRVDGEIVDIIKGMKVDRYKTHDIEIVIDRLKVHDTEDINKRLSESINTAMYSGDDVLMVLEDGGSEARYFSRDLMCPTTGISYPVPEPNTFSFNSPKGMCPDCSGLGHIYEVNENKIFPDRKKSIKSGGIAPLGDYKKSWAFRQIETIAKRYGFKMTDPIEKISEEAMNVLLQGGHESFEVDSKSLGVKRSYKIDYEGIAHFIKNQFEEAGSASLKRWAKSYMDKVACPTCEGSRLRKESLNFKIDDKNIAELAHLDISELADFFEGLNQRLDGNQQIIAEEIIKEIKTRIRFLLDVGLDYLSLDRSSKSLSGGEAQRIRLATQIGSQLVGVLYILDEPSIGLHQRDNNRLISSLEALRDIGNSVIVVEHDRDMIERADHVIDIGPKAGRHGGEIISEGAPEALKNFSTLTADYITGDQEIPVPEKRRKGNGKKIKLSGCTGNNLKDITVEFLLGQMIGVTGVSGSGKSTLINETLYPIMNAHYFNGVKKPMPYKKIKGLEHIDKVIDINQSPIGRTPRSNPATYTGVFGEIRALFAKTPEAAIRGYKPGRFSFNVKGGRCETCRGGGVRVIEMNFLPDVYVECETCNGKRFNRETLEIRYKGKSIADVLEMTINEAVNFFEPIPKIYRKLKTIQDVGLGYISLGQQSTTLSGGEAQRVKLATELSKLNTGNTFYILDEPTTGLHFEDIRVLMEVLNRLVDKGNTVLIIEHNMDVIKMMDYIIDIGYEGGRGGGMVVAKGTPEKVAKDKKSYTAQYLRKELSSVGKASDQLAEAGDQ</sequence>
<organism evidence="18 19">
    <name type="scientific">Pricia mediterranea</name>
    <dbReference type="NCBI Taxonomy" id="3076079"/>
    <lineage>
        <taxon>Bacteria</taxon>
        <taxon>Pseudomonadati</taxon>
        <taxon>Bacteroidota</taxon>
        <taxon>Flavobacteriia</taxon>
        <taxon>Flavobacteriales</taxon>
        <taxon>Flavobacteriaceae</taxon>
        <taxon>Pricia</taxon>
    </lineage>
</organism>
<evidence type="ECO:0000256" key="11">
    <source>
        <dbReference type="ARBA" id="ARBA00022881"/>
    </source>
</evidence>
<keyword evidence="6" id="KW-0227">DNA damage</keyword>
<keyword evidence="11" id="KW-0267">Excision nuclease</keyword>
<keyword evidence="12" id="KW-0238">DNA-binding</keyword>
<proteinExistence type="inferred from homology"/>
<dbReference type="Proteomes" id="UP001250656">
    <property type="component" value="Unassembled WGS sequence"/>
</dbReference>
<evidence type="ECO:0000256" key="13">
    <source>
        <dbReference type="ARBA" id="ARBA00023204"/>
    </source>
</evidence>
<evidence type="ECO:0000256" key="10">
    <source>
        <dbReference type="ARBA" id="ARBA00022840"/>
    </source>
</evidence>
<dbReference type="InterPro" id="IPR003439">
    <property type="entry name" value="ABC_transporter-like_ATP-bd"/>
</dbReference>
<dbReference type="NCBIfam" id="TIGR00630">
    <property type="entry name" value="uvra"/>
    <property type="match status" value="1"/>
</dbReference>
<keyword evidence="7" id="KW-0228">DNA excision</keyword>
<keyword evidence="10" id="KW-0067">ATP-binding</keyword>
<dbReference type="Gene3D" id="3.40.50.300">
    <property type="entry name" value="P-loop containing nucleotide triphosphate hydrolases"/>
    <property type="match status" value="2"/>
</dbReference>
<keyword evidence="4" id="KW-0677">Repeat</keyword>
<keyword evidence="5" id="KW-0547">Nucleotide-binding</keyword>
<evidence type="ECO:0000259" key="17">
    <source>
        <dbReference type="PROSITE" id="PS50893"/>
    </source>
</evidence>
<evidence type="ECO:0000256" key="12">
    <source>
        <dbReference type="ARBA" id="ARBA00023125"/>
    </source>
</evidence>
<evidence type="ECO:0000256" key="8">
    <source>
        <dbReference type="ARBA" id="ARBA00022771"/>
    </source>
</evidence>
<evidence type="ECO:0000256" key="4">
    <source>
        <dbReference type="ARBA" id="ARBA00022737"/>
    </source>
</evidence>
<keyword evidence="13" id="KW-0234">DNA repair</keyword>
<dbReference type="InterPro" id="IPR004602">
    <property type="entry name" value="UvrA"/>
</dbReference>
<dbReference type="InterPro" id="IPR041552">
    <property type="entry name" value="UvrA_DNA-bd"/>
</dbReference>
<dbReference type="GO" id="GO:0016787">
    <property type="term" value="F:hydrolase activity"/>
    <property type="evidence" value="ECO:0007669"/>
    <property type="project" value="UniProtKB-KW"/>
</dbReference>
<dbReference type="Pfam" id="PF17760">
    <property type="entry name" value="UvrA_inter"/>
    <property type="match status" value="1"/>
</dbReference>
<feature type="domain" description="ABC transporter" evidence="17">
    <location>
        <begin position="608"/>
        <end position="939"/>
    </location>
</feature>